<protein>
    <recommendedName>
        <fullName evidence="3">Transposase</fullName>
    </recommendedName>
</protein>
<comment type="caution">
    <text evidence="1">The sequence shown here is derived from an EMBL/GenBank/DDBJ whole genome shotgun (WGS) entry which is preliminary data.</text>
</comment>
<dbReference type="Proteomes" id="UP000295169">
    <property type="component" value="Unassembled WGS sequence"/>
</dbReference>
<dbReference type="EMBL" id="SMMU01000076">
    <property type="protein sequence ID" value="TCL15242.1"/>
    <property type="molecule type" value="Genomic_DNA"/>
</dbReference>
<name>A0A4R1NRU7_9GAMM</name>
<reference evidence="1 2" key="1">
    <citation type="submission" date="2019-03" db="EMBL/GenBank/DDBJ databases">
        <title>Genomic Encyclopedia of Type Strains, Phase IV (KMG-IV): sequencing the most valuable type-strain genomes for metagenomic binning, comparative biology and taxonomic classification.</title>
        <authorList>
            <person name="Goeker M."/>
        </authorList>
    </citation>
    <scope>NUCLEOTIDE SEQUENCE [LARGE SCALE GENOMIC DNA]</scope>
    <source>
        <strain evidence="1 2">DSM 2286</strain>
    </source>
</reference>
<gene>
    <name evidence="1" type="ORF">EV691_1764</name>
</gene>
<evidence type="ECO:0000313" key="1">
    <source>
        <dbReference type="EMBL" id="TCL15242.1"/>
    </source>
</evidence>
<dbReference type="AlphaFoldDB" id="A0A4R1NRU7"/>
<evidence type="ECO:0008006" key="3">
    <source>
        <dbReference type="Google" id="ProtNLM"/>
    </source>
</evidence>
<evidence type="ECO:0000313" key="2">
    <source>
        <dbReference type="Proteomes" id="UP000295169"/>
    </source>
</evidence>
<sequence length="90" mass="10015">MAGNLLSSPAGSFLFQATILATFASGKRYNCDLNASYNIAARYWAWKLKLTRRKDGQLPEDRNSLGKPGMPVTLSTLWLREREAPHQCAA</sequence>
<organism evidence="1 2">
    <name type="scientific">Azotobacter chroococcum</name>
    <dbReference type="NCBI Taxonomy" id="353"/>
    <lineage>
        <taxon>Bacteria</taxon>
        <taxon>Pseudomonadati</taxon>
        <taxon>Pseudomonadota</taxon>
        <taxon>Gammaproteobacteria</taxon>
        <taxon>Pseudomonadales</taxon>
        <taxon>Pseudomonadaceae</taxon>
        <taxon>Azotobacter</taxon>
    </lineage>
</organism>
<proteinExistence type="predicted"/>
<accession>A0A4R1NRU7</accession>